<organism evidence="3 4">
    <name type="scientific">Durio zibethinus</name>
    <name type="common">Durian</name>
    <dbReference type="NCBI Taxonomy" id="66656"/>
    <lineage>
        <taxon>Eukaryota</taxon>
        <taxon>Viridiplantae</taxon>
        <taxon>Streptophyta</taxon>
        <taxon>Embryophyta</taxon>
        <taxon>Tracheophyta</taxon>
        <taxon>Spermatophyta</taxon>
        <taxon>Magnoliopsida</taxon>
        <taxon>eudicotyledons</taxon>
        <taxon>Gunneridae</taxon>
        <taxon>Pentapetalae</taxon>
        <taxon>rosids</taxon>
        <taxon>malvids</taxon>
        <taxon>Malvales</taxon>
        <taxon>Malvaceae</taxon>
        <taxon>Helicteroideae</taxon>
        <taxon>Durio</taxon>
    </lineage>
</organism>
<feature type="domain" description="BURP" evidence="2">
    <location>
        <begin position="140"/>
        <end position="350"/>
    </location>
</feature>
<dbReference type="KEGG" id="dzi:111302012"/>
<feature type="signal peptide" evidence="1">
    <location>
        <begin position="1"/>
        <end position="20"/>
    </location>
</feature>
<dbReference type="PANTHER" id="PTHR31236">
    <property type="entry name" value="BURP DOMAIN PROTEIN USPL1-LIKE"/>
    <property type="match status" value="1"/>
</dbReference>
<evidence type="ECO:0000313" key="3">
    <source>
        <dbReference type="Proteomes" id="UP000515121"/>
    </source>
</evidence>
<evidence type="ECO:0000259" key="2">
    <source>
        <dbReference type="PROSITE" id="PS51277"/>
    </source>
</evidence>
<evidence type="ECO:0000313" key="4">
    <source>
        <dbReference type="RefSeq" id="XP_022753691.1"/>
    </source>
</evidence>
<dbReference type="Pfam" id="PF03181">
    <property type="entry name" value="BURP"/>
    <property type="match status" value="1"/>
</dbReference>
<dbReference type="PROSITE" id="PS51277">
    <property type="entry name" value="BURP"/>
    <property type="match status" value="1"/>
</dbReference>
<dbReference type="GeneID" id="111302012"/>
<sequence length="350" mass="38954">MAFHYLLLFALLNLRLQCSAQRYLVSLGAGSHGAVPEEDYWKSVFPNTPMPKALRDLLPLAASGTKNMLADMVKDDKKPTDGFGNYAYSDPSKEFKGSKNMLGDMVKNNDKVVDDRANYGYGNPSKEFADGNAPTNKDVYFFESELHPGRTMILKDLTKKASKATFLPRSVAESIPFSTQKIPEILKYFSLEAKSAEANLLKETIENCERPALGGEEKYCAKSFESFVDLGVSKLGKNIQLLSNELEKETQNQEFTIGQGVKMMGESEIVCHKMKYAYAVFLCHSIDKTAVYTVPLVGADGTRARGLAVCHKDTSTWNPKHLAFQILKVKPGTVPICHFLVRETLVWLPN</sequence>
<proteinExistence type="predicted"/>
<dbReference type="RefSeq" id="XP_022753691.1">
    <property type="nucleotide sequence ID" value="XM_022897956.1"/>
</dbReference>
<accession>A0A6P5ZMY6</accession>
<dbReference type="InterPro" id="IPR004873">
    <property type="entry name" value="BURP_dom"/>
</dbReference>
<keyword evidence="3" id="KW-1185">Reference proteome</keyword>
<name>A0A6P5ZMY6_DURZI</name>
<feature type="chain" id="PRO_5028130038" evidence="1">
    <location>
        <begin position="21"/>
        <end position="350"/>
    </location>
</feature>
<dbReference type="InterPro" id="IPR044816">
    <property type="entry name" value="BURP"/>
</dbReference>
<protein>
    <submittedName>
        <fullName evidence="4">BURP domain protein RD22-like isoform X1</fullName>
    </submittedName>
</protein>
<gene>
    <name evidence="4" type="primary">LOC111302012</name>
</gene>
<dbReference type="SMART" id="SM01045">
    <property type="entry name" value="BURP"/>
    <property type="match status" value="1"/>
</dbReference>
<dbReference type="AlphaFoldDB" id="A0A6P5ZMY6"/>
<reference evidence="4" key="1">
    <citation type="submission" date="2025-08" db="UniProtKB">
        <authorList>
            <consortium name="RefSeq"/>
        </authorList>
    </citation>
    <scope>IDENTIFICATION</scope>
    <source>
        <tissue evidence="4">Fruit stalk</tissue>
    </source>
</reference>
<keyword evidence="1" id="KW-0732">Signal</keyword>
<dbReference type="OrthoDB" id="654134at2759"/>
<dbReference type="Proteomes" id="UP000515121">
    <property type="component" value="Unplaced"/>
</dbReference>
<evidence type="ECO:0000256" key="1">
    <source>
        <dbReference type="SAM" id="SignalP"/>
    </source>
</evidence>
<dbReference type="PANTHER" id="PTHR31236:SF37">
    <property type="entry name" value="BURP DOMAIN-CONTAINING PROTEIN 5-LIKE"/>
    <property type="match status" value="1"/>
</dbReference>